<dbReference type="AlphaFoldDB" id="A0A6J6LYL0"/>
<organism evidence="3">
    <name type="scientific">freshwater metagenome</name>
    <dbReference type="NCBI Taxonomy" id="449393"/>
    <lineage>
        <taxon>unclassified sequences</taxon>
        <taxon>metagenomes</taxon>
        <taxon>ecological metagenomes</taxon>
    </lineage>
</organism>
<accession>A0A6J6LYL0</accession>
<dbReference type="GO" id="GO:0003857">
    <property type="term" value="F:(3S)-3-hydroxyacyl-CoA dehydrogenase (NAD+) activity"/>
    <property type="evidence" value="ECO:0007669"/>
    <property type="project" value="TreeGrafter"/>
</dbReference>
<dbReference type="Gene3D" id="3.10.129.10">
    <property type="entry name" value="Hotdog Thioesterase"/>
    <property type="match status" value="1"/>
</dbReference>
<dbReference type="PANTHER" id="PTHR13078:SF56">
    <property type="entry name" value="PEROXISOMAL MULTIFUNCTIONAL ENZYME TYPE 2"/>
    <property type="match status" value="1"/>
</dbReference>
<evidence type="ECO:0000313" key="3">
    <source>
        <dbReference type="EMBL" id="CAB4667000.1"/>
    </source>
</evidence>
<name>A0A6J6LYL0_9ZZZZ</name>
<dbReference type="InterPro" id="IPR002539">
    <property type="entry name" value="MaoC-like_dom"/>
</dbReference>
<feature type="domain" description="MaoC-like" evidence="1">
    <location>
        <begin position="161"/>
        <end position="258"/>
    </location>
</feature>
<evidence type="ECO:0000259" key="2">
    <source>
        <dbReference type="Pfam" id="PF22622"/>
    </source>
</evidence>
<dbReference type="InterPro" id="IPR054357">
    <property type="entry name" value="MFE-2_N"/>
</dbReference>
<dbReference type="GO" id="GO:0044594">
    <property type="term" value="F:17-beta-hydroxysteroid dehydrogenase (NAD+) activity"/>
    <property type="evidence" value="ECO:0007669"/>
    <property type="project" value="TreeGrafter"/>
</dbReference>
<dbReference type="GO" id="GO:0005777">
    <property type="term" value="C:peroxisome"/>
    <property type="evidence" value="ECO:0007669"/>
    <property type="project" value="TreeGrafter"/>
</dbReference>
<dbReference type="GO" id="GO:0004300">
    <property type="term" value="F:enoyl-CoA hydratase activity"/>
    <property type="evidence" value="ECO:0007669"/>
    <property type="project" value="TreeGrafter"/>
</dbReference>
<proteinExistence type="predicted"/>
<dbReference type="SUPFAM" id="SSF54637">
    <property type="entry name" value="Thioesterase/thiol ester dehydrase-isomerase"/>
    <property type="match status" value="2"/>
</dbReference>
<dbReference type="EMBL" id="CAEZWM010000182">
    <property type="protein sequence ID" value="CAB4667000.1"/>
    <property type="molecule type" value="Genomic_DNA"/>
</dbReference>
<dbReference type="Pfam" id="PF01575">
    <property type="entry name" value="MaoC_dehydratas"/>
    <property type="match status" value="1"/>
</dbReference>
<gene>
    <name evidence="3" type="ORF">UFOPK2242_01267</name>
</gene>
<reference evidence="3" key="1">
    <citation type="submission" date="2020-05" db="EMBL/GenBank/DDBJ databases">
        <authorList>
            <person name="Chiriac C."/>
            <person name="Salcher M."/>
            <person name="Ghai R."/>
            <person name="Kavagutti S V."/>
        </authorList>
    </citation>
    <scope>NUCLEOTIDE SEQUENCE</scope>
</reference>
<dbReference type="InterPro" id="IPR029069">
    <property type="entry name" value="HotDog_dom_sf"/>
</dbReference>
<sequence>MQFGLESLGEWSEAVNSEIDAESIKAYAAATNDPIGVHLSGEQAPPVYAVVPVWGVMSTAMMGVVPADALMTVVHGEQDMRFHRQVTADMTLRSIASPIGVHVKPNGTTVVVRVDSRDVFDDSLVVEQYVTTFYRGITGGEGAGLTAPDHRLSDETMAAEPVATFEQTIDTDQTFRYADASGDRMPIHLDVDFATKVGLPGIIVHGLCTMAFTSWAAIESVAAGDPSRLRRLAVRFSKPVLPGQTIVSTFWSAGEVEGASVFGFETRTSDGDLVIKDGLVEVAN</sequence>
<feature type="domain" description="Peroxisomal multifunctional enzyme type 2-like N-terminal" evidence="2">
    <location>
        <begin position="43"/>
        <end position="136"/>
    </location>
</feature>
<protein>
    <submittedName>
        <fullName evidence="3">Unannotated protein</fullName>
    </submittedName>
</protein>
<evidence type="ECO:0000259" key="1">
    <source>
        <dbReference type="Pfam" id="PF01575"/>
    </source>
</evidence>
<dbReference type="PANTHER" id="PTHR13078">
    <property type="entry name" value="PEROXISOMAL MULTIFUNCTIONAL ENZYME TYPE 2-RELATED"/>
    <property type="match status" value="1"/>
</dbReference>
<dbReference type="Pfam" id="PF22622">
    <property type="entry name" value="MFE-2_hydrat-2_N"/>
    <property type="match status" value="1"/>
</dbReference>
<dbReference type="GO" id="GO:0006635">
    <property type="term" value="P:fatty acid beta-oxidation"/>
    <property type="evidence" value="ECO:0007669"/>
    <property type="project" value="TreeGrafter"/>
</dbReference>